<dbReference type="InterPro" id="IPR002401">
    <property type="entry name" value="Cyt_P450_E_grp-I"/>
</dbReference>
<sequence length="77" mass="8412">MVKAPRAFAPFGMGRTLCVGKNLAMAQMRLVAASILTKYDIDFAPEEGNGEAVERDLKDQLTANPGKLRLVFEKRGS</sequence>
<dbReference type="InterPro" id="IPR036396">
    <property type="entry name" value="Cyt_P450_sf"/>
</dbReference>
<keyword evidence="2 3" id="KW-0408">Iron</keyword>
<dbReference type="PROSITE" id="PS00086">
    <property type="entry name" value="CYTOCHROME_P450"/>
    <property type="match status" value="1"/>
</dbReference>
<keyword evidence="3" id="KW-0560">Oxidoreductase</keyword>
<keyword evidence="1 3" id="KW-0479">Metal-binding</keyword>
<dbReference type="GO" id="GO:0004497">
    <property type="term" value="F:monooxygenase activity"/>
    <property type="evidence" value="ECO:0007669"/>
    <property type="project" value="UniProtKB-KW"/>
</dbReference>
<gene>
    <name evidence="4" type="ORF">UCDDA912_g08503</name>
</gene>
<organism evidence="4 5">
    <name type="scientific">Diaporthe ampelina</name>
    <dbReference type="NCBI Taxonomy" id="1214573"/>
    <lineage>
        <taxon>Eukaryota</taxon>
        <taxon>Fungi</taxon>
        <taxon>Dikarya</taxon>
        <taxon>Ascomycota</taxon>
        <taxon>Pezizomycotina</taxon>
        <taxon>Sordariomycetes</taxon>
        <taxon>Sordariomycetidae</taxon>
        <taxon>Diaporthales</taxon>
        <taxon>Diaporthaceae</taxon>
        <taxon>Diaporthe</taxon>
    </lineage>
</organism>
<keyword evidence="5" id="KW-1185">Reference proteome</keyword>
<dbReference type="GO" id="GO:0020037">
    <property type="term" value="F:heme binding"/>
    <property type="evidence" value="ECO:0007669"/>
    <property type="project" value="InterPro"/>
</dbReference>
<dbReference type="STRING" id="1214573.A0A0G2HTW4"/>
<dbReference type="Pfam" id="PF00067">
    <property type="entry name" value="p450"/>
    <property type="match status" value="1"/>
</dbReference>
<keyword evidence="3 4" id="KW-0503">Monooxygenase</keyword>
<dbReference type="EMBL" id="LCUC01000381">
    <property type="protein sequence ID" value="KKY31540.1"/>
    <property type="molecule type" value="Genomic_DNA"/>
</dbReference>
<reference evidence="4 5" key="1">
    <citation type="submission" date="2015-05" db="EMBL/GenBank/DDBJ databases">
        <title>Distinctive expansion of gene families associated with plant cell wall degradation and secondary metabolism in the genomes of grapevine trunk pathogens.</title>
        <authorList>
            <person name="Lawrence D.P."/>
            <person name="Travadon R."/>
            <person name="Rolshausen P.E."/>
            <person name="Baumgartner K."/>
        </authorList>
    </citation>
    <scope>NUCLEOTIDE SEQUENCE [LARGE SCALE GENOMIC DNA]</scope>
    <source>
        <strain evidence="4">DA912</strain>
    </source>
</reference>
<evidence type="ECO:0000256" key="2">
    <source>
        <dbReference type="ARBA" id="ARBA00023004"/>
    </source>
</evidence>
<accession>A0A0G2HTW4</accession>
<dbReference type="AlphaFoldDB" id="A0A0G2HTW4"/>
<dbReference type="Proteomes" id="UP000034680">
    <property type="component" value="Unassembled WGS sequence"/>
</dbReference>
<proteinExistence type="inferred from homology"/>
<dbReference type="Gene3D" id="1.10.630.10">
    <property type="entry name" value="Cytochrome P450"/>
    <property type="match status" value="1"/>
</dbReference>
<dbReference type="PRINTS" id="PR00463">
    <property type="entry name" value="EP450I"/>
</dbReference>
<comment type="caution">
    <text evidence="4">The sequence shown here is derived from an EMBL/GenBank/DDBJ whole genome shotgun (WGS) entry which is preliminary data.</text>
</comment>
<evidence type="ECO:0000256" key="1">
    <source>
        <dbReference type="ARBA" id="ARBA00022723"/>
    </source>
</evidence>
<evidence type="ECO:0000313" key="4">
    <source>
        <dbReference type="EMBL" id="KKY31540.1"/>
    </source>
</evidence>
<protein>
    <submittedName>
        <fullName evidence="4">Putative benzoate 4-monooxygenase cytochrome p450</fullName>
    </submittedName>
</protein>
<dbReference type="GO" id="GO:0005506">
    <property type="term" value="F:iron ion binding"/>
    <property type="evidence" value="ECO:0007669"/>
    <property type="project" value="InterPro"/>
</dbReference>
<dbReference type="InterPro" id="IPR017972">
    <property type="entry name" value="Cyt_P450_CS"/>
</dbReference>
<evidence type="ECO:0000313" key="5">
    <source>
        <dbReference type="Proteomes" id="UP000034680"/>
    </source>
</evidence>
<dbReference type="GO" id="GO:0016705">
    <property type="term" value="F:oxidoreductase activity, acting on paired donors, with incorporation or reduction of molecular oxygen"/>
    <property type="evidence" value="ECO:0007669"/>
    <property type="project" value="InterPro"/>
</dbReference>
<dbReference type="OrthoDB" id="6692864at2759"/>
<reference evidence="4 5" key="2">
    <citation type="submission" date="2015-05" db="EMBL/GenBank/DDBJ databases">
        <authorList>
            <person name="Morales-Cruz A."/>
            <person name="Amrine K.C."/>
            <person name="Cantu D."/>
        </authorList>
    </citation>
    <scope>NUCLEOTIDE SEQUENCE [LARGE SCALE GENOMIC DNA]</scope>
    <source>
        <strain evidence="4">DA912</strain>
    </source>
</reference>
<evidence type="ECO:0000256" key="3">
    <source>
        <dbReference type="RuleBase" id="RU000461"/>
    </source>
</evidence>
<comment type="similarity">
    <text evidence="3">Belongs to the cytochrome P450 family.</text>
</comment>
<dbReference type="SUPFAM" id="SSF48264">
    <property type="entry name" value="Cytochrome P450"/>
    <property type="match status" value="1"/>
</dbReference>
<keyword evidence="3" id="KW-0349">Heme</keyword>
<dbReference type="InterPro" id="IPR001128">
    <property type="entry name" value="Cyt_P450"/>
</dbReference>
<name>A0A0G2HTW4_9PEZI</name>